<name>A0A4Y6PSC2_PERCE</name>
<evidence type="ECO:0000313" key="3">
    <source>
        <dbReference type="Proteomes" id="UP000315995"/>
    </source>
</evidence>
<keyword evidence="3" id="KW-1185">Reference proteome</keyword>
<organism evidence="2 3">
    <name type="scientific">Persicimonas caeni</name>
    <dbReference type="NCBI Taxonomy" id="2292766"/>
    <lineage>
        <taxon>Bacteria</taxon>
        <taxon>Deltaproteobacteria</taxon>
        <taxon>Bradymonadales</taxon>
        <taxon>Bradymonadaceae</taxon>
        <taxon>Persicimonas</taxon>
    </lineage>
</organism>
<proteinExistence type="predicted"/>
<feature type="transmembrane region" description="Helical" evidence="1">
    <location>
        <begin position="20"/>
        <end position="41"/>
    </location>
</feature>
<dbReference type="EMBL" id="CP041186">
    <property type="protein sequence ID" value="QDG51140.1"/>
    <property type="molecule type" value="Genomic_DNA"/>
</dbReference>
<sequence>MSDSSTEESSDLGAGSTLSFIDVITCGFGAAIILMMVYSTLPRMGESIAHGGQSGGNAAIPARGIPGDLEDKLGEFTAVRVVEVRPIDPAHRFPPQTMSARWSGRATDECRSYRDIYEHTIAFVLLCPQGLITTETQTIDLARQGGGVPVQVRARAYQGPWNALTPAETTWRSLPAPNYERAVRFHISSKEGKRVRYRTGGGQP</sequence>
<reference evidence="2 3" key="1">
    <citation type="submission" date="2019-06" db="EMBL/GenBank/DDBJ databases">
        <title>Persicimonas caeni gen. nov., sp. nov., a predatory bacterium isolated from solar saltern.</title>
        <authorList>
            <person name="Wang S."/>
        </authorList>
    </citation>
    <scope>NUCLEOTIDE SEQUENCE [LARGE SCALE GENOMIC DNA]</scope>
    <source>
        <strain evidence="2 3">YN101</strain>
    </source>
</reference>
<gene>
    <name evidence="2" type="ORF">FIV42_10450</name>
</gene>
<dbReference type="AlphaFoldDB" id="A0A4Y6PSC2"/>
<evidence type="ECO:0000256" key="1">
    <source>
        <dbReference type="SAM" id="Phobius"/>
    </source>
</evidence>
<dbReference type="RefSeq" id="WP_141197625.1">
    <property type="nucleotide sequence ID" value="NZ_CP041186.1"/>
</dbReference>
<keyword evidence="1" id="KW-0812">Transmembrane</keyword>
<dbReference type="Proteomes" id="UP000315995">
    <property type="component" value="Chromosome"/>
</dbReference>
<evidence type="ECO:0000313" key="2">
    <source>
        <dbReference type="EMBL" id="QDG51140.1"/>
    </source>
</evidence>
<protein>
    <submittedName>
        <fullName evidence="2">Uncharacterized protein</fullName>
    </submittedName>
</protein>
<keyword evidence="1" id="KW-1133">Transmembrane helix</keyword>
<accession>A0A5B8Y3Z6</accession>
<accession>A0A4Y6PSC2</accession>
<keyword evidence="1" id="KW-0472">Membrane</keyword>